<evidence type="ECO:0000313" key="1">
    <source>
        <dbReference type="EMBL" id="VDP90964.1"/>
    </source>
</evidence>
<accession>A0A183B3A7</accession>
<organism evidence="3">
    <name type="scientific">Echinostoma caproni</name>
    <dbReference type="NCBI Taxonomy" id="27848"/>
    <lineage>
        <taxon>Eukaryota</taxon>
        <taxon>Metazoa</taxon>
        <taxon>Spiralia</taxon>
        <taxon>Lophotrochozoa</taxon>
        <taxon>Platyhelminthes</taxon>
        <taxon>Trematoda</taxon>
        <taxon>Digenea</taxon>
        <taxon>Plagiorchiida</taxon>
        <taxon>Echinostomata</taxon>
        <taxon>Echinostomatoidea</taxon>
        <taxon>Echinostomatidae</taxon>
        <taxon>Echinostoma</taxon>
    </lineage>
</organism>
<sequence>MKVGCRHLKSTRLATEGSAGFDLSVEDSLWRTGTGIMRYVSTARMQPDAWPQAQPPEDGVDGAIFFLAPFPDCDFSLEFTPVGGGGGAERGMIQTPSPRALGERVQITEWVAIGTGGDEAHTGRGPFAFCT</sequence>
<gene>
    <name evidence="1" type="ORF">ECPE_LOCUS13692</name>
</gene>
<name>A0A183B3A7_9TREM</name>
<keyword evidence="2" id="KW-1185">Reference proteome</keyword>
<dbReference type="AlphaFoldDB" id="A0A183B3A7"/>
<evidence type="ECO:0000313" key="3">
    <source>
        <dbReference type="WBParaSite" id="ECPE_0001373201-mRNA-1"/>
    </source>
</evidence>
<dbReference type="Proteomes" id="UP000272942">
    <property type="component" value="Unassembled WGS sequence"/>
</dbReference>
<protein>
    <submittedName>
        <fullName evidence="3">HtaA domain-containing protein</fullName>
    </submittedName>
</protein>
<evidence type="ECO:0000313" key="2">
    <source>
        <dbReference type="Proteomes" id="UP000272942"/>
    </source>
</evidence>
<proteinExistence type="predicted"/>
<dbReference type="EMBL" id="UZAN01055696">
    <property type="protein sequence ID" value="VDP90964.1"/>
    <property type="molecule type" value="Genomic_DNA"/>
</dbReference>
<dbReference type="WBParaSite" id="ECPE_0001373201-mRNA-1">
    <property type="protein sequence ID" value="ECPE_0001373201-mRNA-1"/>
    <property type="gene ID" value="ECPE_0001373201"/>
</dbReference>
<reference evidence="3" key="1">
    <citation type="submission" date="2016-06" db="UniProtKB">
        <authorList>
            <consortium name="WormBaseParasite"/>
        </authorList>
    </citation>
    <scope>IDENTIFICATION</scope>
</reference>
<reference evidence="1 2" key="2">
    <citation type="submission" date="2018-11" db="EMBL/GenBank/DDBJ databases">
        <authorList>
            <consortium name="Pathogen Informatics"/>
        </authorList>
    </citation>
    <scope>NUCLEOTIDE SEQUENCE [LARGE SCALE GENOMIC DNA]</scope>
    <source>
        <strain evidence="1 2">Egypt</strain>
    </source>
</reference>